<dbReference type="RefSeq" id="WP_114125960.1">
    <property type="nucleotide sequence ID" value="NZ_QOUI01000003.1"/>
</dbReference>
<dbReference type="AlphaFoldDB" id="A0A367YXG2"/>
<reference evidence="2 3" key="1">
    <citation type="submission" date="2018-07" db="EMBL/GenBank/DDBJ databases">
        <title>Desertimonas flava gen. nov. sp. nov.</title>
        <authorList>
            <person name="Liu S."/>
        </authorList>
    </citation>
    <scope>NUCLEOTIDE SEQUENCE [LARGE SCALE GENOMIC DNA]</scope>
    <source>
        <strain evidence="2 3">16Sb5-5</strain>
    </source>
</reference>
<sequence length="363" mass="36544">MSSYGNDPDPQPYGTGPQASGDDRPTTWSSSDDPTAPGVTGYGSTVQDESLSEPVGGSQDTGGGSGGSTKDVAQQEASQVAGTAKEGVQNVAGTAKEEAVNVTQEAKQRAGDIVGTVLDEVRGQASSQQQRLAGGLHTVASELGEMASKSEQSGPGTQLAKEASRRIGSAGHWLENREPADVLDEVRDFARRRPVVFLAGAALAGVVVGRLTRDIAASRTSLDDPGPRRASATGTGQGPAAWEAPSSGTAYGATGATGYEGTGSTGYTDTGYASGGYGQAGSAGYGQTGATGYDQAGQASTGAGGYGTTGTGYATGSQDFPPGTEPGSASDRPASLVEEDLTDPQAERPGEDPWLDPRNEGTR</sequence>
<keyword evidence="3" id="KW-1185">Reference proteome</keyword>
<proteinExistence type="predicted"/>
<protein>
    <submittedName>
        <fullName evidence="2">Uncharacterized protein</fullName>
    </submittedName>
</protein>
<gene>
    <name evidence="2" type="ORF">DT076_07175</name>
</gene>
<feature type="compositionally biased region" description="Low complexity" evidence="1">
    <location>
        <begin position="246"/>
        <end position="257"/>
    </location>
</feature>
<organism evidence="2 3">
    <name type="scientific">Desertihabitans brevis</name>
    <dbReference type="NCBI Taxonomy" id="2268447"/>
    <lineage>
        <taxon>Bacteria</taxon>
        <taxon>Bacillati</taxon>
        <taxon>Actinomycetota</taxon>
        <taxon>Actinomycetes</taxon>
        <taxon>Propionibacteriales</taxon>
        <taxon>Propionibacteriaceae</taxon>
        <taxon>Desertihabitans</taxon>
    </lineage>
</organism>
<evidence type="ECO:0000313" key="2">
    <source>
        <dbReference type="EMBL" id="RCK70417.1"/>
    </source>
</evidence>
<feature type="region of interest" description="Disordered" evidence="1">
    <location>
        <begin position="217"/>
        <end position="363"/>
    </location>
</feature>
<feature type="region of interest" description="Disordered" evidence="1">
    <location>
        <begin position="1"/>
        <end position="89"/>
    </location>
</feature>
<feature type="compositionally biased region" description="Low complexity" evidence="1">
    <location>
        <begin position="290"/>
        <end position="301"/>
    </location>
</feature>
<feature type="compositionally biased region" description="Basic and acidic residues" evidence="1">
    <location>
        <begin position="345"/>
        <end position="363"/>
    </location>
</feature>
<dbReference type="EMBL" id="QOUI01000003">
    <property type="protein sequence ID" value="RCK70417.1"/>
    <property type="molecule type" value="Genomic_DNA"/>
</dbReference>
<feature type="region of interest" description="Disordered" evidence="1">
    <location>
        <begin position="147"/>
        <end position="177"/>
    </location>
</feature>
<evidence type="ECO:0000256" key="1">
    <source>
        <dbReference type="SAM" id="MobiDB-lite"/>
    </source>
</evidence>
<dbReference type="Proteomes" id="UP000252770">
    <property type="component" value="Unassembled WGS sequence"/>
</dbReference>
<feature type="compositionally biased region" description="Polar residues" evidence="1">
    <location>
        <begin position="71"/>
        <end position="81"/>
    </location>
</feature>
<accession>A0A367YXG2</accession>
<name>A0A367YXG2_9ACTN</name>
<comment type="caution">
    <text evidence="2">The sequence shown here is derived from an EMBL/GenBank/DDBJ whole genome shotgun (WGS) entry which is preliminary data.</text>
</comment>
<evidence type="ECO:0000313" key="3">
    <source>
        <dbReference type="Proteomes" id="UP000252770"/>
    </source>
</evidence>
<feature type="compositionally biased region" description="Gly residues" evidence="1">
    <location>
        <begin position="273"/>
        <end position="289"/>
    </location>
</feature>